<proteinExistence type="predicted"/>
<sequence length="253" mass="28457">MMKVDTRCVPSVAKSTDALLVGDRRTLEPRTKLLILLIINITSFVQSNVLCETICIAMIIFAMLYHRSYRLAIKNLLLFIAMALLILLTLRVENTVVGMLSVVLIMARKIFPTFMFAALLMSTTQVGEMTASLQTMHTPRQITIPIVVIMRFFPTIKEESRGVLDAAKVRGIRFTFWNFLSAPGKMMEYIMVPLMMQLSVVAEELSAAAVTRGIDSDKQRTSLYQTRFGIVDIIFILLFSANLIFAFMGGGIW</sequence>
<evidence type="ECO:0000313" key="6">
    <source>
        <dbReference type="EMBL" id="MPW26475.1"/>
    </source>
</evidence>
<keyword evidence="7" id="KW-1185">Reference proteome</keyword>
<dbReference type="CDD" id="cd16914">
    <property type="entry name" value="EcfT"/>
    <property type="match status" value="1"/>
</dbReference>
<evidence type="ECO:0000256" key="4">
    <source>
        <dbReference type="ARBA" id="ARBA00023136"/>
    </source>
</evidence>
<dbReference type="AlphaFoldDB" id="A0A6A7KAU0"/>
<dbReference type="Pfam" id="PF02361">
    <property type="entry name" value="CbiQ"/>
    <property type="match status" value="1"/>
</dbReference>
<protein>
    <recommendedName>
        <fullName evidence="8">Energy-coupling factor transporter transmembrane protein EcfT</fullName>
    </recommendedName>
</protein>
<dbReference type="Proteomes" id="UP000440004">
    <property type="component" value="Unassembled WGS sequence"/>
</dbReference>
<dbReference type="PANTHER" id="PTHR33514">
    <property type="entry name" value="PROTEIN ABCI12, CHLOROPLASTIC"/>
    <property type="match status" value="1"/>
</dbReference>
<comment type="subcellular location">
    <subcellularLocation>
        <location evidence="1">Membrane</location>
        <topology evidence="1">Multi-pass membrane protein</topology>
    </subcellularLocation>
</comment>
<comment type="caution">
    <text evidence="6">The sequence shown here is derived from an EMBL/GenBank/DDBJ whole genome shotgun (WGS) entry which is preliminary data.</text>
</comment>
<name>A0A6A7KAU0_9FIRM</name>
<evidence type="ECO:0008006" key="8">
    <source>
        <dbReference type="Google" id="ProtNLM"/>
    </source>
</evidence>
<gene>
    <name evidence="6" type="ORF">GC105_11805</name>
</gene>
<evidence type="ECO:0000256" key="1">
    <source>
        <dbReference type="ARBA" id="ARBA00004141"/>
    </source>
</evidence>
<accession>A0A6A7KAU0</accession>
<evidence type="ECO:0000256" key="2">
    <source>
        <dbReference type="ARBA" id="ARBA00022692"/>
    </source>
</evidence>
<reference evidence="6 7" key="1">
    <citation type="submission" date="2019-10" db="EMBL/GenBank/DDBJ databases">
        <title>Alkalibaculum tamaniensis sp.nov., a new alkaliphilic acetogen, isolated on methoxylated aromatics from a mud volcano.</title>
        <authorList>
            <person name="Khomyakova M.A."/>
            <person name="Merkel A.Y."/>
            <person name="Bonch-Osmolovskaya E.A."/>
            <person name="Slobodkin A.I."/>
        </authorList>
    </citation>
    <scope>NUCLEOTIDE SEQUENCE [LARGE SCALE GENOMIC DNA]</scope>
    <source>
        <strain evidence="6 7">M08DMB</strain>
    </source>
</reference>
<dbReference type="GO" id="GO:0005886">
    <property type="term" value="C:plasma membrane"/>
    <property type="evidence" value="ECO:0007669"/>
    <property type="project" value="TreeGrafter"/>
</dbReference>
<evidence type="ECO:0000313" key="7">
    <source>
        <dbReference type="Proteomes" id="UP000440004"/>
    </source>
</evidence>
<keyword evidence="3 5" id="KW-1133">Transmembrane helix</keyword>
<organism evidence="6 7">
    <name type="scientific">Alkalibaculum sporogenes</name>
    <dbReference type="NCBI Taxonomy" id="2655001"/>
    <lineage>
        <taxon>Bacteria</taxon>
        <taxon>Bacillati</taxon>
        <taxon>Bacillota</taxon>
        <taxon>Clostridia</taxon>
        <taxon>Eubacteriales</taxon>
        <taxon>Eubacteriaceae</taxon>
        <taxon>Alkalibaculum</taxon>
    </lineage>
</organism>
<dbReference type="PANTHER" id="PTHR33514:SF13">
    <property type="entry name" value="PROTEIN ABCI12, CHLOROPLASTIC"/>
    <property type="match status" value="1"/>
</dbReference>
<evidence type="ECO:0000256" key="5">
    <source>
        <dbReference type="SAM" id="Phobius"/>
    </source>
</evidence>
<dbReference type="EMBL" id="WHNX01000019">
    <property type="protein sequence ID" value="MPW26475.1"/>
    <property type="molecule type" value="Genomic_DNA"/>
</dbReference>
<feature type="transmembrane region" description="Helical" evidence="5">
    <location>
        <begin position="33"/>
        <end position="64"/>
    </location>
</feature>
<feature type="transmembrane region" description="Helical" evidence="5">
    <location>
        <begin position="71"/>
        <end position="90"/>
    </location>
</feature>
<dbReference type="InterPro" id="IPR003339">
    <property type="entry name" value="ABC/ECF_trnsptr_transmembrane"/>
</dbReference>
<feature type="transmembrane region" description="Helical" evidence="5">
    <location>
        <begin position="228"/>
        <end position="248"/>
    </location>
</feature>
<feature type="transmembrane region" description="Helical" evidence="5">
    <location>
        <begin position="96"/>
        <end position="120"/>
    </location>
</feature>
<evidence type="ECO:0000256" key="3">
    <source>
        <dbReference type="ARBA" id="ARBA00022989"/>
    </source>
</evidence>
<keyword evidence="2 5" id="KW-0812">Transmembrane</keyword>
<keyword evidence="4 5" id="KW-0472">Membrane</keyword>